<dbReference type="Proteomes" id="UP000033358">
    <property type="component" value="Unassembled WGS sequence"/>
</dbReference>
<accession>A0A0F5MQ22</accession>
<dbReference type="AlphaFoldDB" id="A0A0F5MQ22"/>
<evidence type="ECO:0000313" key="2">
    <source>
        <dbReference type="Proteomes" id="UP000033358"/>
    </source>
</evidence>
<dbReference type="PATRIC" id="fig|1607817.3.peg.136"/>
<sequence>MKRQLTLDEFDEFDEFDEEYTLKNTKHYWKMMN</sequence>
<protein>
    <submittedName>
        <fullName evidence="1">Uncharacterized protein</fullName>
    </submittedName>
</protein>
<dbReference type="EMBL" id="JYHA01000026">
    <property type="protein sequence ID" value="KKB96756.1"/>
    <property type="molecule type" value="Genomic_DNA"/>
</dbReference>
<gene>
    <name evidence="1" type="ORF">SZ25_00136</name>
</gene>
<comment type="caution">
    <text evidence="1">The sequence shown here is derived from an EMBL/GenBank/DDBJ whole genome shotgun (WGS) entry which is preliminary data.</text>
</comment>
<name>A0A0F5MQ22_9RICK</name>
<proteinExistence type="predicted"/>
<keyword evidence="2" id="KW-1185">Reference proteome</keyword>
<organism evidence="1 2">
    <name type="scientific">Candidatus Arcanibacter lacustris</name>
    <dbReference type="NCBI Taxonomy" id="1607817"/>
    <lineage>
        <taxon>Bacteria</taxon>
        <taxon>Pseudomonadati</taxon>
        <taxon>Pseudomonadota</taxon>
        <taxon>Alphaproteobacteria</taxon>
        <taxon>Rickettsiales</taxon>
        <taxon>Candidatus Arcanibacter</taxon>
    </lineage>
</organism>
<reference evidence="1 2" key="1">
    <citation type="submission" date="2015-02" db="EMBL/GenBank/DDBJ databases">
        <title>Single cell genomics of a rare environmental alphaproteobacterium provides unique insights into Rickettsiaceae evolution.</title>
        <authorList>
            <person name="Martijn J."/>
            <person name="Schulz F."/>
            <person name="Zaremba-Niedzwiedzka K."/>
            <person name="Viklund J."/>
            <person name="Stepanauskas R."/>
            <person name="Andersson S.G.E."/>
            <person name="Horn M."/>
            <person name="Guy L."/>
            <person name="Ettema T.J.G."/>
        </authorList>
    </citation>
    <scope>NUCLEOTIDE SEQUENCE [LARGE SCALE GENOMIC DNA]</scope>
    <source>
        <strain evidence="1 2">SCGC AAA041-L04</strain>
    </source>
</reference>
<evidence type="ECO:0000313" key="1">
    <source>
        <dbReference type="EMBL" id="KKB96756.1"/>
    </source>
</evidence>